<dbReference type="RefSeq" id="XP_064707606.1">
    <property type="nucleotide sequence ID" value="XM_064856430.1"/>
</dbReference>
<dbReference type="Proteomes" id="UP001358417">
    <property type="component" value="Unassembled WGS sequence"/>
</dbReference>
<evidence type="ECO:0000313" key="3">
    <source>
        <dbReference type="Proteomes" id="UP001358417"/>
    </source>
</evidence>
<comment type="caution">
    <text evidence="2">The sequence shown here is derived from an EMBL/GenBank/DDBJ whole genome shotgun (WGS) entry which is preliminary data.</text>
</comment>
<name>A0AAV9NDF8_9EURO</name>
<gene>
    <name evidence="2" type="ORF">LTR84_012924</name>
</gene>
<dbReference type="GeneID" id="89981061"/>
<dbReference type="Pfam" id="PF07081">
    <property type="entry name" value="DUF1349"/>
    <property type="match status" value="1"/>
</dbReference>
<dbReference type="PANTHER" id="PTHR35332">
    <property type="entry name" value="REGULATION OF ENOLASE PROTEIN 1"/>
    <property type="match status" value="1"/>
</dbReference>
<dbReference type="InterPro" id="IPR009784">
    <property type="entry name" value="DUF1349"/>
</dbReference>
<dbReference type="AlphaFoldDB" id="A0AAV9NDF8"/>
<dbReference type="EMBL" id="JAVRRD010000009">
    <property type="protein sequence ID" value="KAK5055175.1"/>
    <property type="molecule type" value="Genomic_DNA"/>
</dbReference>
<evidence type="ECO:0000313" key="2">
    <source>
        <dbReference type="EMBL" id="KAK5055175.1"/>
    </source>
</evidence>
<keyword evidence="3" id="KW-1185">Reference proteome</keyword>
<organism evidence="2 3">
    <name type="scientific">Exophiala bonariae</name>
    <dbReference type="NCBI Taxonomy" id="1690606"/>
    <lineage>
        <taxon>Eukaryota</taxon>
        <taxon>Fungi</taxon>
        <taxon>Dikarya</taxon>
        <taxon>Ascomycota</taxon>
        <taxon>Pezizomycotina</taxon>
        <taxon>Eurotiomycetes</taxon>
        <taxon>Chaetothyriomycetidae</taxon>
        <taxon>Chaetothyriales</taxon>
        <taxon>Herpotrichiellaceae</taxon>
        <taxon>Exophiala</taxon>
    </lineage>
</organism>
<proteinExistence type="predicted"/>
<sequence>MELACSDYTAINVGTNFEQPEDITEYFSLQAPPNTNIWRKPSACDDTTAPMVLKRLHQSFILAEVTVSADFAMEYDQAGLVIFAGSLSDSSISRSPITRRSPRYLRGGNIPGPGIPAPGKWAKAGLEFTGGDLHAASVVAISPSGADWSSSARMPSPSTTFDPYSLTSQSLRIKFERVDESLWIWYQIPNLTSFTSSEQSDHHAGPGYGRGRSPEDVGSGWTKMREVMGFFGGVEQKGNVWVGCYASRPMNFEPSNRWEEVDQLVAEFEDLDIL</sequence>
<dbReference type="PANTHER" id="PTHR35332:SF3">
    <property type="entry name" value="FUCOSE-SPECIFIC LECTIN"/>
    <property type="match status" value="1"/>
</dbReference>
<evidence type="ECO:0000256" key="1">
    <source>
        <dbReference type="SAM" id="MobiDB-lite"/>
    </source>
</evidence>
<protein>
    <submittedName>
        <fullName evidence="2">Uncharacterized protein</fullName>
    </submittedName>
</protein>
<accession>A0AAV9NDF8</accession>
<feature type="region of interest" description="Disordered" evidence="1">
    <location>
        <begin position="195"/>
        <end position="217"/>
    </location>
</feature>
<dbReference type="Gene3D" id="2.60.120.200">
    <property type="match status" value="1"/>
</dbReference>
<reference evidence="2 3" key="1">
    <citation type="submission" date="2023-08" db="EMBL/GenBank/DDBJ databases">
        <title>Black Yeasts Isolated from many extreme environments.</title>
        <authorList>
            <person name="Coleine C."/>
            <person name="Stajich J.E."/>
            <person name="Selbmann L."/>
        </authorList>
    </citation>
    <scope>NUCLEOTIDE SEQUENCE [LARGE SCALE GENOMIC DNA]</scope>
    <source>
        <strain evidence="2 3">CCFEE 5792</strain>
    </source>
</reference>